<comment type="similarity">
    <text evidence="1">Belongs to the oxygen-dependent FAD-linked oxidoreductase family.</text>
</comment>
<reference evidence="7 8" key="1">
    <citation type="submission" date="2024-02" db="EMBL/GenBank/DDBJ databases">
        <title>De novo assembly and annotation of 12 fungi associated with fruit tree decline syndrome in Ontario, Canada.</title>
        <authorList>
            <person name="Sulman M."/>
            <person name="Ellouze W."/>
            <person name="Ilyukhin E."/>
        </authorList>
    </citation>
    <scope>NUCLEOTIDE SEQUENCE [LARGE SCALE GENOMIC DNA]</scope>
    <source>
        <strain evidence="7 8">M42-189</strain>
    </source>
</reference>
<dbReference type="PANTHER" id="PTHR42973:SF7">
    <property type="entry name" value="FAD-BINDING PCMH-TYPE DOMAIN-CONTAINING PROTEIN"/>
    <property type="match status" value="1"/>
</dbReference>
<comment type="caution">
    <text evidence="7">The sequence shown here is derived from an EMBL/GenBank/DDBJ whole genome shotgun (WGS) entry which is preliminary data.</text>
</comment>
<feature type="region of interest" description="Disordered" evidence="5">
    <location>
        <begin position="1"/>
        <end position="23"/>
    </location>
</feature>
<dbReference type="Gene3D" id="3.30.465.10">
    <property type="match status" value="1"/>
</dbReference>
<evidence type="ECO:0000313" key="7">
    <source>
        <dbReference type="EMBL" id="KAL1600563.1"/>
    </source>
</evidence>
<keyword evidence="4" id="KW-0560">Oxidoreductase</keyword>
<dbReference type="SUPFAM" id="SSF56176">
    <property type="entry name" value="FAD-binding/transporter-associated domain-like"/>
    <property type="match status" value="1"/>
</dbReference>
<keyword evidence="2" id="KW-0285">Flavoprotein</keyword>
<name>A0ABR3R801_9PLEO</name>
<evidence type="ECO:0000256" key="1">
    <source>
        <dbReference type="ARBA" id="ARBA00005466"/>
    </source>
</evidence>
<sequence length="507" mass="54849">MTDVRSSLPSTCEITIPDPGSKPEEIFPNRWSHTLISNPYAIVTPSSISDIIATIQYATSQNLKLIPSGGARACFVPITPDVIYLDLRNFSSFHLDEERSEVSIGGGCISGPLLKGLAEKGYYTAAPNSNGVGMTGALLGGLNHPLGGLHGMGIDMVKSFTIVPFSMPDGGALKPVIVDRESVGEEKKLWDVLRGAGHGMGVVVSVTMDVFPIAKLDLDEGNKVWQRTLVFGLDALETAIEAYLTLQSDVPPEMNFFLGFMRAPPTAPRPGAPVVLLSISFFGPSKKAEKAAVITFSEEVLAKTVNATTTLTPFADIHNALDPLNKPGGFKELHGAFVKSITGSSLARVFNSFLSFTNDNPTRSGSSIIFPASNTAKSESLAAQGDFYNPRDRGIYVQIKTSYPTADGKIEADAFAKEVHGIAREGDRGFGRKDWAFANNMVEGMSLQDIYTPDQIREIHRVNHIWNKGNVGWCPTTEEWLWYTKSREKGAKPGTILQEVVEGQHAS</sequence>
<gene>
    <name evidence="7" type="ORF">SLS60_006949</name>
</gene>
<evidence type="ECO:0000256" key="5">
    <source>
        <dbReference type="SAM" id="MobiDB-lite"/>
    </source>
</evidence>
<dbReference type="InterPro" id="IPR050416">
    <property type="entry name" value="FAD-linked_Oxidoreductase"/>
</dbReference>
<feature type="compositionally biased region" description="Polar residues" evidence="5">
    <location>
        <begin position="1"/>
        <end position="13"/>
    </location>
</feature>
<feature type="domain" description="FAD-binding PCMH-type" evidence="6">
    <location>
        <begin position="35"/>
        <end position="213"/>
    </location>
</feature>
<dbReference type="Proteomes" id="UP001521785">
    <property type="component" value="Unassembled WGS sequence"/>
</dbReference>
<dbReference type="Gene3D" id="3.40.462.20">
    <property type="match status" value="1"/>
</dbReference>
<evidence type="ECO:0000256" key="4">
    <source>
        <dbReference type="ARBA" id="ARBA00023002"/>
    </source>
</evidence>
<protein>
    <recommendedName>
        <fullName evidence="6">FAD-binding PCMH-type domain-containing protein</fullName>
    </recommendedName>
</protein>
<dbReference type="InterPro" id="IPR036318">
    <property type="entry name" value="FAD-bd_PCMH-like_sf"/>
</dbReference>
<dbReference type="InterPro" id="IPR016169">
    <property type="entry name" value="FAD-bd_PCMH_sub2"/>
</dbReference>
<keyword evidence="8" id="KW-1185">Reference proteome</keyword>
<dbReference type="PANTHER" id="PTHR42973">
    <property type="entry name" value="BINDING OXIDOREDUCTASE, PUTATIVE (AFU_ORTHOLOGUE AFUA_1G17690)-RELATED"/>
    <property type="match status" value="1"/>
</dbReference>
<proteinExistence type="inferred from homology"/>
<dbReference type="InterPro" id="IPR016166">
    <property type="entry name" value="FAD-bd_PCMH"/>
</dbReference>
<evidence type="ECO:0000256" key="3">
    <source>
        <dbReference type="ARBA" id="ARBA00022827"/>
    </source>
</evidence>
<accession>A0ABR3R801</accession>
<organism evidence="7 8">
    <name type="scientific">Paraconiothyrium brasiliense</name>
    <dbReference type="NCBI Taxonomy" id="300254"/>
    <lineage>
        <taxon>Eukaryota</taxon>
        <taxon>Fungi</taxon>
        <taxon>Dikarya</taxon>
        <taxon>Ascomycota</taxon>
        <taxon>Pezizomycotina</taxon>
        <taxon>Dothideomycetes</taxon>
        <taxon>Pleosporomycetidae</taxon>
        <taxon>Pleosporales</taxon>
        <taxon>Massarineae</taxon>
        <taxon>Didymosphaeriaceae</taxon>
        <taxon>Paraconiothyrium</taxon>
    </lineage>
</organism>
<evidence type="ECO:0000313" key="8">
    <source>
        <dbReference type="Proteomes" id="UP001521785"/>
    </source>
</evidence>
<dbReference type="Pfam" id="PF01565">
    <property type="entry name" value="FAD_binding_4"/>
    <property type="match status" value="1"/>
</dbReference>
<keyword evidence="3" id="KW-0274">FAD</keyword>
<dbReference type="PROSITE" id="PS51387">
    <property type="entry name" value="FAD_PCMH"/>
    <property type="match status" value="1"/>
</dbReference>
<dbReference type="EMBL" id="JAKJXO020000009">
    <property type="protein sequence ID" value="KAL1600563.1"/>
    <property type="molecule type" value="Genomic_DNA"/>
</dbReference>
<evidence type="ECO:0000259" key="6">
    <source>
        <dbReference type="PROSITE" id="PS51387"/>
    </source>
</evidence>
<dbReference type="InterPro" id="IPR006094">
    <property type="entry name" value="Oxid_FAD_bind_N"/>
</dbReference>
<evidence type="ECO:0000256" key="2">
    <source>
        <dbReference type="ARBA" id="ARBA00022630"/>
    </source>
</evidence>